<dbReference type="InterPro" id="IPR007434">
    <property type="entry name" value="FemAB-like"/>
</dbReference>
<dbReference type="EMBL" id="JAQQXS010000012">
    <property type="protein sequence ID" value="MDC8786323.1"/>
    <property type="molecule type" value="Genomic_DNA"/>
</dbReference>
<evidence type="ECO:0000313" key="1">
    <source>
        <dbReference type="EMBL" id="MDC8786323.1"/>
    </source>
</evidence>
<sequence>MKTRLPDYVIRVHGDPSELPVPAWNELLSIQSQPTPFMRLDYLQALTNSLSATAATGWQPQFLSVWLDDTLVAACPAYLKSHSYGEYVALCRNQQLAD</sequence>
<evidence type="ECO:0000313" key="2">
    <source>
        <dbReference type="Proteomes" id="UP001219862"/>
    </source>
</evidence>
<dbReference type="RefSeq" id="WP_273597437.1">
    <property type="nucleotide sequence ID" value="NZ_JAQQXS010000012.1"/>
</dbReference>
<dbReference type="PANTHER" id="PTHR47017">
    <property type="entry name" value="ACYL-COA"/>
    <property type="match status" value="1"/>
</dbReference>
<organism evidence="1 2">
    <name type="scientific">Roseateles koreensis</name>
    <dbReference type="NCBI Taxonomy" id="2987526"/>
    <lineage>
        <taxon>Bacteria</taxon>
        <taxon>Pseudomonadati</taxon>
        <taxon>Pseudomonadota</taxon>
        <taxon>Betaproteobacteria</taxon>
        <taxon>Burkholderiales</taxon>
        <taxon>Sphaerotilaceae</taxon>
        <taxon>Roseateles</taxon>
    </lineage>
</organism>
<dbReference type="Proteomes" id="UP001219862">
    <property type="component" value="Unassembled WGS sequence"/>
</dbReference>
<comment type="caution">
    <text evidence="1">The sequence shown here is derived from an EMBL/GenBank/DDBJ whole genome shotgun (WGS) entry which is preliminary data.</text>
</comment>
<accession>A0ABT5KVC4</accession>
<gene>
    <name evidence="1" type="ORF">PRZ01_14100</name>
</gene>
<name>A0ABT5KVC4_9BURK</name>
<protein>
    <submittedName>
        <fullName evidence="1">Peptidogalycan biosysnthesis protein</fullName>
    </submittedName>
</protein>
<proteinExistence type="predicted"/>
<reference evidence="1 2" key="1">
    <citation type="submission" date="2022-10" db="EMBL/GenBank/DDBJ databases">
        <title>paucibacter sp. hw8 Genome sequencing.</title>
        <authorList>
            <person name="Park S."/>
        </authorList>
    </citation>
    <scope>NUCLEOTIDE SEQUENCE [LARGE SCALE GENOMIC DNA]</scope>
    <source>
        <strain evidence="2">hw8</strain>
    </source>
</reference>
<keyword evidence="2" id="KW-1185">Reference proteome</keyword>
<dbReference type="Pfam" id="PF04339">
    <property type="entry name" value="FemAB_like"/>
    <property type="match status" value="1"/>
</dbReference>
<dbReference type="PANTHER" id="PTHR47017:SF1">
    <property type="entry name" value="ACYL-COA"/>
    <property type="match status" value="1"/>
</dbReference>